<dbReference type="PROSITE" id="PS50110">
    <property type="entry name" value="RESPONSE_REGULATORY"/>
    <property type="match status" value="1"/>
</dbReference>
<dbReference type="PANTHER" id="PTHR44591:SF21">
    <property type="entry name" value="TWO-COMPONENT RESPONSE REGULATOR"/>
    <property type="match status" value="1"/>
</dbReference>
<evidence type="ECO:0000256" key="2">
    <source>
        <dbReference type="PROSITE-ProRule" id="PRU00169"/>
    </source>
</evidence>
<dbReference type="GO" id="GO:0000160">
    <property type="term" value="P:phosphorelay signal transduction system"/>
    <property type="evidence" value="ECO:0007669"/>
    <property type="project" value="InterPro"/>
</dbReference>
<comment type="caution">
    <text evidence="4">The sequence shown here is derived from an EMBL/GenBank/DDBJ whole genome shotgun (WGS) entry which is preliminary data.</text>
</comment>
<organism evidence="4 5">
    <name type="scientific">Sorangium cellulosum</name>
    <name type="common">Polyangium cellulosum</name>
    <dbReference type="NCBI Taxonomy" id="56"/>
    <lineage>
        <taxon>Bacteria</taxon>
        <taxon>Pseudomonadati</taxon>
        <taxon>Myxococcota</taxon>
        <taxon>Polyangia</taxon>
        <taxon>Polyangiales</taxon>
        <taxon>Polyangiaceae</taxon>
        <taxon>Sorangium</taxon>
    </lineage>
</organism>
<evidence type="ECO:0000313" key="5">
    <source>
        <dbReference type="Proteomes" id="UP000075515"/>
    </source>
</evidence>
<reference evidence="4 5" key="1">
    <citation type="submission" date="2014-02" db="EMBL/GenBank/DDBJ databases">
        <title>The small core and large imbalanced accessory genome model reveals a collaborative survival strategy of Sorangium cellulosum strains in nature.</title>
        <authorList>
            <person name="Han K."/>
            <person name="Peng R."/>
            <person name="Blom J."/>
            <person name="Li Y.-Z."/>
        </authorList>
    </citation>
    <scope>NUCLEOTIDE SEQUENCE [LARGE SCALE GENOMIC DNA]</scope>
    <source>
        <strain evidence="4 5">So0149</strain>
    </source>
</reference>
<feature type="domain" description="Response regulatory" evidence="3">
    <location>
        <begin position="1"/>
        <end position="93"/>
    </location>
</feature>
<dbReference type="InterPro" id="IPR001789">
    <property type="entry name" value="Sig_transdc_resp-reg_receiver"/>
</dbReference>
<evidence type="ECO:0000259" key="3">
    <source>
        <dbReference type="PROSITE" id="PS50110"/>
    </source>
</evidence>
<dbReference type="CDD" id="cd00156">
    <property type="entry name" value="REC"/>
    <property type="match status" value="1"/>
</dbReference>
<sequence>MALAPSADAAMGMLAGGQRFDVVLCDLRMPGMSGDVFYTRIRESDPALAQGFIFMTGVGFGADVERFLASSGRPLLEKPFSAEDALSAIAEVVTANRAEERESTRSRSNP</sequence>
<dbReference type="Proteomes" id="UP000075515">
    <property type="component" value="Unassembled WGS sequence"/>
</dbReference>
<evidence type="ECO:0000313" key="4">
    <source>
        <dbReference type="EMBL" id="KYF90972.1"/>
    </source>
</evidence>
<accession>A0A150SES8</accession>
<name>A0A150SES8_SORCE</name>
<keyword evidence="1 2" id="KW-0597">Phosphoprotein</keyword>
<evidence type="ECO:0000256" key="1">
    <source>
        <dbReference type="ARBA" id="ARBA00022553"/>
    </source>
</evidence>
<dbReference type="InterPro" id="IPR011006">
    <property type="entry name" value="CheY-like_superfamily"/>
</dbReference>
<dbReference type="Gene3D" id="3.40.50.2300">
    <property type="match status" value="1"/>
</dbReference>
<proteinExistence type="predicted"/>
<dbReference type="InterPro" id="IPR050595">
    <property type="entry name" value="Bact_response_regulator"/>
</dbReference>
<dbReference type="Pfam" id="PF00072">
    <property type="entry name" value="Response_reg"/>
    <property type="match status" value="1"/>
</dbReference>
<protein>
    <recommendedName>
        <fullName evidence="3">Response regulatory domain-containing protein</fullName>
    </recommendedName>
</protein>
<dbReference type="EMBL" id="JEMC01002079">
    <property type="protein sequence ID" value="KYF90972.1"/>
    <property type="molecule type" value="Genomic_DNA"/>
</dbReference>
<gene>
    <name evidence="4" type="ORF">BE18_40125</name>
</gene>
<dbReference type="AlphaFoldDB" id="A0A150SES8"/>
<dbReference type="PANTHER" id="PTHR44591">
    <property type="entry name" value="STRESS RESPONSE REGULATOR PROTEIN 1"/>
    <property type="match status" value="1"/>
</dbReference>
<dbReference type="SUPFAM" id="SSF52172">
    <property type="entry name" value="CheY-like"/>
    <property type="match status" value="1"/>
</dbReference>
<feature type="modified residue" description="4-aspartylphosphate" evidence="2">
    <location>
        <position position="26"/>
    </location>
</feature>